<feature type="region of interest" description="Disordered" evidence="1">
    <location>
        <begin position="1"/>
        <end position="30"/>
    </location>
</feature>
<keyword evidence="3" id="KW-1185">Reference proteome</keyword>
<evidence type="ECO:0000313" key="3">
    <source>
        <dbReference type="Proteomes" id="UP001153076"/>
    </source>
</evidence>
<comment type="caution">
    <text evidence="2">The sequence shown here is derived from an EMBL/GenBank/DDBJ whole genome shotgun (WGS) entry which is preliminary data.</text>
</comment>
<feature type="compositionally biased region" description="Low complexity" evidence="1">
    <location>
        <begin position="138"/>
        <end position="157"/>
    </location>
</feature>
<dbReference type="AlphaFoldDB" id="A0A9Q1GXG3"/>
<feature type="compositionally biased region" description="Acidic residues" evidence="1">
    <location>
        <begin position="123"/>
        <end position="133"/>
    </location>
</feature>
<feature type="compositionally biased region" description="Basic and acidic residues" evidence="1">
    <location>
        <begin position="10"/>
        <end position="30"/>
    </location>
</feature>
<proteinExistence type="predicted"/>
<evidence type="ECO:0000313" key="2">
    <source>
        <dbReference type="EMBL" id="KAJ8428380.1"/>
    </source>
</evidence>
<dbReference type="EMBL" id="JAKOGI010001015">
    <property type="protein sequence ID" value="KAJ8428380.1"/>
    <property type="molecule type" value="Genomic_DNA"/>
</dbReference>
<evidence type="ECO:0000256" key="1">
    <source>
        <dbReference type="SAM" id="MobiDB-lite"/>
    </source>
</evidence>
<feature type="compositionally biased region" description="Acidic residues" evidence="1">
    <location>
        <begin position="170"/>
        <end position="182"/>
    </location>
</feature>
<protein>
    <submittedName>
        <fullName evidence="2">Uncharacterized protein</fullName>
    </submittedName>
</protein>
<sequence length="182" mass="20157">MEFFGPHARCKSEREEHGKAEKSGEEEEGKKCGVDVSEYFGFVFCPPSSKKKLPLQSNKDWRNLPSRPTKQPFEPVVAPSINEDHESAQLESQLPKLIEGSVGGIDDSDSDVCLNAYFDAEDMQEASKEEEECDKSLVDSYGSGSNDGSNVDELLNVDLEEEIPRHIDADAEDEDGNPTENV</sequence>
<feature type="region of interest" description="Disordered" evidence="1">
    <location>
        <begin position="123"/>
        <end position="182"/>
    </location>
</feature>
<organism evidence="2 3">
    <name type="scientific">Carnegiea gigantea</name>
    <dbReference type="NCBI Taxonomy" id="171969"/>
    <lineage>
        <taxon>Eukaryota</taxon>
        <taxon>Viridiplantae</taxon>
        <taxon>Streptophyta</taxon>
        <taxon>Embryophyta</taxon>
        <taxon>Tracheophyta</taxon>
        <taxon>Spermatophyta</taxon>
        <taxon>Magnoliopsida</taxon>
        <taxon>eudicotyledons</taxon>
        <taxon>Gunneridae</taxon>
        <taxon>Pentapetalae</taxon>
        <taxon>Caryophyllales</taxon>
        <taxon>Cactineae</taxon>
        <taxon>Cactaceae</taxon>
        <taxon>Cactoideae</taxon>
        <taxon>Echinocereeae</taxon>
        <taxon>Carnegiea</taxon>
    </lineage>
</organism>
<feature type="region of interest" description="Disordered" evidence="1">
    <location>
        <begin position="50"/>
        <end position="75"/>
    </location>
</feature>
<dbReference type="Proteomes" id="UP001153076">
    <property type="component" value="Unassembled WGS sequence"/>
</dbReference>
<accession>A0A9Q1GXG3</accession>
<name>A0A9Q1GXG3_9CARY</name>
<reference evidence="2" key="1">
    <citation type="submission" date="2022-04" db="EMBL/GenBank/DDBJ databases">
        <title>Carnegiea gigantea Genome sequencing and assembly v2.</title>
        <authorList>
            <person name="Copetti D."/>
            <person name="Sanderson M.J."/>
            <person name="Burquez A."/>
            <person name="Wojciechowski M.F."/>
        </authorList>
    </citation>
    <scope>NUCLEOTIDE SEQUENCE</scope>
    <source>
        <strain evidence="2">SGP5-SGP5p</strain>
        <tissue evidence="2">Aerial part</tissue>
    </source>
</reference>
<gene>
    <name evidence="2" type="ORF">Cgig2_011137</name>
</gene>